<evidence type="ECO:0000259" key="2">
    <source>
        <dbReference type="Pfam" id="PF01370"/>
    </source>
</evidence>
<evidence type="ECO:0000256" key="1">
    <source>
        <dbReference type="ARBA" id="ARBA00009353"/>
    </source>
</evidence>
<comment type="caution">
    <text evidence="4">The sequence shown here is derived from an EMBL/GenBank/DDBJ whole genome shotgun (WGS) entry which is preliminary data.</text>
</comment>
<feature type="domain" description="NAD-dependent epimerase/dehydratase" evidence="2">
    <location>
        <begin position="3"/>
        <end position="219"/>
    </location>
</feature>
<dbReference type="InterPro" id="IPR036291">
    <property type="entry name" value="NAD(P)-bd_dom_sf"/>
</dbReference>
<dbReference type="RefSeq" id="WP_354602009.1">
    <property type="nucleotide sequence ID" value="NZ_JBEWZI010000018.1"/>
</dbReference>
<dbReference type="NCBIfam" id="TIGR01777">
    <property type="entry name" value="yfcH"/>
    <property type="match status" value="1"/>
</dbReference>
<dbReference type="EMBL" id="JBEWZI010000018">
    <property type="protein sequence ID" value="MET7015551.1"/>
    <property type="molecule type" value="Genomic_DNA"/>
</dbReference>
<organism evidence="4 5">
    <name type="scientific">Uliginosibacterium flavum</name>
    <dbReference type="NCBI Taxonomy" id="1396831"/>
    <lineage>
        <taxon>Bacteria</taxon>
        <taxon>Pseudomonadati</taxon>
        <taxon>Pseudomonadota</taxon>
        <taxon>Betaproteobacteria</taxon>
        <taxon>Rhodocyclales</taxon>
        <taxon>Zoogloeaceae</taxon>
        <taxon>Uliginosibacterium</taxon>
    </lineage>
</organism>
<dbReference type="Pfam" id="PF01370">
    <property type="entry name" value="Epimerase"/>
    <property type="match status" value="1"/>
</dbReference>
<dbReference type="PANTHER" id="PTHR11092">
    <property type="entry name" value="SUGAR NUCLEOTIDE EPIMERASE RELATED"/>
    <property type="match status" value="1"/>
</dbReference>
<dbReference type="Proteomes" id="UP001549691">
    <property type="component" value="Unassembled WGS sequence"/>
</dbReference>
<protein>
    <submittedName>
        <fullName evidence="4">TIGR01777 family oxidoreductase</fullName>
    </submittedName>
</protein>
<dbReference type="Gene3D" id="3.40.50.720">
    <property type="entry name" value="NAD(P)-binding Rossmann-like Domain"/>
    <property type="match status" value="1"/>
</dbReference>
<dbReference type="SUPFAM" id="SSF51735">
    <property type="entry name" value="NAD(P)-binding Rossmann-fold domains"/>
    <property type="match status" value="1"/>
</dbReference>
<gene>
    <name evidence="4" type="ORF">ABXR19_15285</name>
</gene>
<sequence length="301" mass="32357">MNILITGGTGMLGRALCAVLLAEGHQLTVLSRQPAKVAKLCGASVQAFASLDDWRPGVHFDAVINLAGAQILDFPWTEVRKHALWASRITLTEQLTAAIARAERKPSVLLSGSAIGYYGDCGEAPCSDAFAVPNPSAHDFGARLCAAWENAASQATGWGVRVCLLRTGLVLARQGGLLARMRLPFKLGLGARLGDGLQWMSWIHIDDWVGAVLALLRTESACGAFNLTAPQPVRNIEFTTTLGRSLNRPTPFTLPTVLLQLALGQRAYLLLGGQRVLPERLQAISYRFQQPSLPEALRGLA</sequence>
<evidence type="ECO:0000313" key="5">
    <source>
        <dbReference type="Proteomes" id="UP001549691"/>
    </source>
</evidence>
<evidence type="ECO:0000313" key="4">
    <source>
        <dbReference type="EMBL" id="MET7015551.1"/>
    </source>
</evidence>
<dbReference type="CDD" id="cd05242">
    <property type="entry name" value="SDR_a8"/>
    <property type="match status" value="1"/>
</dbReference>
<name>A0ABV2TNP7_9RHOO</name>
<accession>A0ABV2TNP7</accession>
<proteinExistence type="inferred from homology"/>
<comment type="similarity">
    <text evidence="1">Belongs to the NAD(P)-dependent epimerase/dehydratase family. SDR39U1 subfamily.</text>
</comment>
<feature type="domain" description="DUF1731" evidence="3">
    <location>
        <begin position="255"/>
        <end position="298"/>
    </location>
</feature>
<dbReference type="InterPro" id="IPR013549">
    <property type="entry name" value="DUF1731"/>
</dbReference>
<reference evidence="4 5" key="1">
    <citation type="submission" date="2024-07" db="EMBL/GenBank/DDBJ databases">
        <title>Uliginosibacterium flavum JJ3220;KACC:17644.</title>
        <authorList>
            <person name="Kim M.K."/>
        </authorList>
    </citation>
    <scope>NUCLEOTIDE SEQUENCE [LARGE SCALE GENOMIC DNA]</scope>
    <source>
        <strain evidence="4 5">KACC:17644</strain>
    </source>
</reference>
<keyword evidence="5" id="KW-1185">Reference proteome</keyword>
<dbReference type="InterPro" id="IPR010099">
    <property type="entry name" value="SDR39U1"/>
</dbReference>
<dbReference type="InterPro" id="IPR001509">
    <property type="entry name" value="Epimerase_deHydtase"/>
</dbReference>
<dbReference type="Pfam" id="PF08338">
    <property type="entry name" value="DUF1731"/>
    <property type="match status" value="1"/>
</dbReference>
<dbReference type="PANTHER" id="PTHR11092:SF0">
    <property type="entry name" value="EPIMERASE FAMILY PROTEIN SDR39U1"/>
    <property type="match status" value="1"/>
</dbReference>
<evidence type="ECO:0000259" key="3">
    <source>
        <dbReference type="Pfam" id="PF08338"/>
    </source>
</evidence>